<keyword evidence="7" id="KW-1185">Reference proteome</keyword>
<dbReference type="GO" id="GO:0005524">
    <property type="term" value="F:ATP binding"/>
    <property type="evidence" value="ECO:0007669"/>
    <property type="project" value="UniProtKB-KW"/>
</dbReference>
<dbReference type="Gene3D" id="3.40.50.300">
    <property type="entry name" value="P-loop containing nucleotide triphosphate hydrolases"/>
    <property type="match status" value="1"/>
</dbReference>
<dbReference type="InterPro" id="IPR003439">
    <property type="entry name" value="ABC_transporter-like_ATP-bd"/>
</dbReference>
<evidence type="ECO:0000256" key="2">
    <source>
        <dbReference type="ARBA" id="ARBA00022448"/>
    </source>
</evidence>
<dbReference type="OrthoDB" id="87732at2157"/>
<dbReference type="InterPro" id="IPR027417">
    <property type="entry name" value="P-loop_NTPase"/>
</dbReference>
<evidence type="ECO:0000256" key="3">
    <source>
        <dbReference type="ARBA" id="ARBA00022741"/>
    </source>
</evidence>
<proteinExistence type="inferred from homology"/>
<dbReference type="Proteomes" id="UP000024332">
    <property type="component" value="Unassembled WGS sequence"/>
</dbReference>
<evidence type="ECO:0000313" key="7">
    <source>
        <dbReference type="Proteomes" id="UP000024332"/>
    </source>
</evidence>
<dbReference type="InterPro" id="IPR050763">
    <property type="entry name" value="ABC_transporter_ATP-binding"/>
</dbReference>
<dbReference type="Pfam" id="PF00005">
    <property type="entry name" value="ABC_tran"/>
    <property type="match status" value="1"/>
</dbReference>
<evidence type="ECO:0000313" key="6">
    <source>
        <dbReference type="EMBL" id="EZQ11922.1"/>
    </source>
</evidence>
<evidence type="ECO:0000256" key="4">
    <source>
        <dbReference type="ARBA" id="ARBA00022840"/>
    </source>
</evidence>
<dbReference type="PANTHER" id="PTHR42711">
    <property type="entry name" value="ABC TRANSPORTER ATP-BINDING PROTEIN"/>
    <property type="match status" value="1"/>
</dbReference>
<accession>A0A031LU58</accession>
<protein>
    <recommendedName>
        <fullName evidence="5">ABC transporter domain-containing protein</fullName>
    </recommendedName>
</protein>
<comment type="caution">
    <text evidence="6">The sequence shown here is derived from an EMBL/GenBank/DDBJ whole genome shotgun (WGS) entry which is preliminary data.</text>
</comment>
<keyword evidence="2" id="KW-0813">Transport</keyword>
<dbReference type="AlphaFoldDB" id="A0A031LU58"/>
<dbReference type="PANTHER" id="PTHR42711:SF5">
    <property type="entry name" value="ABC TRANSPORTER ATP-BINDING PROTEIN NATA"/>
    <property type="match status" value="1"/>
</dbReference>
<dbReference type="STRING" id="1160895.CM19_00375"/>
<keyword evidence="3" id="KW-0547">Nucleotide-binding</keyword>
<reference evidence="6 7" key="1">
    <citation type="submission" date="2014-03" db="EMBL/GenBank/DDBJ databases">
        <title>Draft genome sequence of the novel thermoacidophilic archaea Acidianus copahuensis ALE1 strain, isolated from Copahue volcanic area in Neuquen Argentina.</title>
        <authorList>
            <person name="Urbieta M.S."/>
            <person name="Rascovan N."/>
            <person name="Castro C."/>
            <person name="Revale S."/>
            <person name="Giaveno M.A."/>
            <person name="Vazquez M.P."/>
            <person name="Donati E.R."/>
        </authorList>
    </citation>
    <scope>NUCLEOTIDE SEQUENCE [LARGE SCALE GENOMIC DNA]</scope>
    <source>
        <strain evidence="6 7">ALE1</strain>
    </source>
</reference>
<evidence type="ECO:0000256" key="1">
    <source>
        <dbReference type="ARBA" id="ARBA00005417"/>
    </source>
</evidence>
<dbReference type="EMBL" id="JFZT01000006">
    <property type="protein sequence ID" value="EZQ11922.1"/>
    <property type="molecule type" value="Genomic_DNA"/>
</dbReference>
<name>A0A031LU58_9CREN</name>
<keyword evidence="4" id="KW-0067">ATP-binding</keyword>
<evidence type="ECO:0000259" key="5">
    <source>
        <dbReference type="Pfam" id="PF00005"/>
    </source>
</evidence>
<sequence length="120" mass="13358">MIIAEGLTKSFEKRQILDLTFNVDNRSINGFIGPNGAGKTTTIKILSGLLRKTSGKVEVFGEDPWNNPKVYERMSTIFTTIYHPQEVKVYEYLTDLGRIYGKDTDLLPALKSEGSPQSGS</sequence>
<dbReference type="GO" id="GO:0016887">
    <property type="term" value="F:ATP hydrolysis activity"/>
    <property type="evidence" value="ECO:0007669"/>
    <property type="project" value="InterPro"/>
</dbReference>
<gene>
    <name evidence="6" type="ORF">CM19_00375</name>
</gene>
<dbReference type="SUPFAM" id="SSF52540">
    <property type="entry name" value="P-loop containing nucleoside triphosphate hydrolases"/>
    <property type="match status" value="1"/>
</dbReference>
<comment type="similarity">
    <text evidence="1">Belongs to the ABC transporter superfamily.</text>
</comment>
<organism evidence="6 7">
    <name type="scientific">Candidatus Acidianus copahuensis</name>
    <dbReference type="NCBI Taxonomy" id="1160895"/>
    <lineage>
        <taxon>Archaea</taxon>
        <taxon>Thermoproteota</taxon>
        <taxon>Thermoprotei</taxon>
        <taxon>Sulfolobales</taxon>
        <taxon>Sulfolobaceae</taxon>
        <taxon>Acidianus</taxon>
    </lineage>
</organism>
<dbReference type="RefSeq" id="WP_081801155.1">
    <property type="nucleotide sequence ID" value="NZ_JFZT01000006.1"/>
</dbReference>
<feature type="domain" description="ABC transporter" evidence="5">
    <location>
        <begin position="18"/>
        <end position="90"/>
    </location>
</feature>